<feature type="compositionally biased region" description="Polar residues" evidence="14">
    <location>
        <begin position="187"/>
        <end position="203"/>
    </location>
</feature>
<keyword evidence="3 15" id="KW-0812">Transmembrane</keyword>
<dbReference type="Ensembl" id="ENSMSIT00000006880.1">
    <property type="protein sequence ID" value="ENSMSIP00000005446.1"/>
    <property type="gene ID" value="ENSMSIG00000004912.1"/>
</dbReference>
<dbReference type="AlphaFoldDB" id="A0A8C6MQK9"/>
<comment type="subcellular location">
    <subcellularLocation>
        <location evidence="1">Cell membrane</location>
        <topology evidence="1">Single-pass type I membrane protein</topology>
    </subcellularLocation>
</comment>
<dbReference type="Pfam" id="PF07686">
    <property type="entry name" value="V-set"/>
    <property type="match status" value="1"/>
</dbReference>
<feature type="signal peptide" evidence="16">
    <location>
        <begin position="1"/>
        <end position="16"/>
    </location>
</feature>
<dbReference type="GO" id="GO:0042267">
    <property type="term" value="P:natural killer cell mediated cytotoxicity"/>
    <property type="evidence" value="ECO:0007669"/>
    <property type="project" value="Ensembl"/>
</dbReference>
<evidence type="ECO:0000256" key="6">
    <source>
        <dbReference type="ARBA" id="ARBA00023136"/>
    </source>
</evidence>
<feature type="chain" id="PRO_5034383372" description="T-cell immunoreceptor with Ig and ITIM domains" evidence="16">
    <location>
        <begin position="17"/>
        <end position="241"/>
    </location>
</feature>
<dbReference type="GO" id="GO:0009986">
    <property type="term" value="C:cell surface"/>
    <property type="evidence" value="ECO:0007669"/>
    <property type="project" value="Ensembl"/>
</dbReference>
<dbReference type="InterPro" id="IPR007110">
    <property type="entry name" value="Ig-like_dom"/>
</dbReference>
<evidence type="ECO:0000256" key="5">
    <source>
        <dbReference type="ARBA" id="ARBA00022989"/>
    </source>
</evidence>
<keyword evidence="8" id="KW-0325">Glycoprotein</keyword>
<evidence type="ECO:0000256" key="7">
    <source>
        <dbReference type="ARBA" id="ARBA00023157"/>
    </source>
</evidence>
<evidence type="ECO:0000256" key="10">
    <source>
        <dbReference type="ARBA" id="ARBA00059118"/>
    </source>
</evidence>
<dbReference type="Gene3D" id="2.60.40.10">
    <property type="entry name" value="Immunoglobulins"/>
    <property type="match status" value="1"/>
</dbReference>
<organism evidence="18 19">
    <name type="scientific">Mus spicilegus</name>
    <name type="common">Mound-building mouse</name>
    <dbReference type="NCBI Taxonomy" id="10103"/>
    <lineage>
        <taxon>Eukaryota</taxon>
        <taxon>Metazoa</taxon>
        <taxon>Chordata</taxon>
        <taxon>Craniata</taxon>
        <taxon>Vertebrata</taxon>
        <taxon>Euteleostomi</taxon>
        <taxon>Mammalia</taxon>
        <taxon>Eutheria</taxon>
        <taxon>Euarchontoglires</taxon>
        <taxon>Glires</taxon>
        <taxon>Rodentia</taxon>
        <taxon>Myomorpha</taxon>
        <taxon>Muroidea</taxon>
        <taxon>Muridae</taxon>
        <taxon>Murinae</taxon>
        <taxon>Mus</taxon>
        <taxon>Mus</taxon>
    </lineage>
</organism>
<protein>
    <recommendedName>
        <fullName evidence="12">T-cell immunoreceptor with Ig and ITIM domains</fullName>
    </recommendedName>
    <alternativeName>
        <fullName evidence="13">V-set and transmembrane domain-containing protein 3</fullName>
    </alternativeName>
</protein>
<dbReference type="PANTHER" id="PTHR47734">
    <property type="entry name" value="T-CELL IMMUNORECEPTOR WITH IG AND ITIM DOMAINS PROTEIN, TIGIT"/>
    <property type="match status" value="1"/>
</dbReference>
<proteinExistence type="predicted"/>
<dbReference type="GO" id="GO:0032733">
    <property type="term" value="P:positive regulation of interleukin-10 production"/>
    <property type="evidence" value="ECO:0007669"/>
    <property type="project" value="Ensembl"/>
</dbReference>
<dbReference type="InterPro" id="IPR013106">
    <property type="entry name" value="Ig_V-set"/>
</dbReference>
<evidence type="ECO:0000256" key="15">
    <source>
        <dbReference type="SAM" id="Phobius"/>
    </source>
</evidence>
<evidence type="ECO:0000256" key="14">
    <source>
        <dbReference type="SAM" id="MobiDB-lite"/>
    </source>
</evidence>
<keyword evidence="4 16" id="KW-0732">Signal</keyword>
<evidence type="ECO:0000259" key="17">
    <source>
        <dbReference type="PROSITE" id="PS50835"/>
    </source>
</evidence>
<keyword evidence="9" id="KW-0393">Immunoglobulin domain</keyword>
<keyword evidence="2" id="KW-1003">Cell membrane</keyword>
<dbReference type="InterPro" id="IPR003599">
    <property type="entry name" value="Ig_sub"/>
</dbReference>
<evidence type="ECO:0000256" key="4">
    <source>
        <dbReference type="ARBA" id="ARBA00022729"/>
    </source>
</evidence>
<evidence type="ECO:0000256" key="11">
    <source>
        <dbReference type="ARBA" id="ARBA00062443"/>
    </source>
</evidence>
<evidence type="ECO:0000256" key="16">
    <source>
        <dbReference type="SAM" id="SignalP"/>
    </source>
</evidence>
<evidence type="ECO:0000256" key="2">
    <source>
        <dbReference type="ARBA" id="ARBA00022475"/>
    </source>
</evidence>
<evidence type="ECO:0000313" key="19">
    <source>
        <dbReference type="Proteomes" id="UP000694415"/>
    </source>
</evidence>
<comment type="subunit">
    <text evidence="11">Homodimer in cis; binds with high affinity to PVR, forming a heterotetrameric assembly of two TIGIT and two PVR molecules. Binds with lower affinity to NECTIN2 and NECTIN3. Interacts with GRB2. Interacts with NECTIN4.</text>
</comment>
<feature type="region of interest" description="Disordered" evidence="14">
    <location>
        <begin position="176"/>
        <end position="216"/>
    </location>
</feature>
<dbReference type="GO" id="GO:0005102">
    <property type="term" value="F:signaling receptor binding"/>
    <property type="evidence" value="ECO:0007669"/>
    <property type="project" value="Ensembl"/>
</dbReference>
<dbReference type="SMART" id="SM00409">
    <property type="entry name" value="IG"/>
    <property type="match status" value="1"/>
</dbReference>
<dbReference type="SUPFAM" id="SSF48726">
    <property type="entry name" value="Immunoglobulin"/>
    <property type="match status" value="1"/>
</dbReference>
<keyword evidence="6 15" id="KW-0472">Membrane</keyword>
<dbReference type="InterPro" id="IPR042948">
    <property type="entry name" value="TIGIT"/>
</dbReference>
<accession>A0A8C6MQK9</accession>
<feature type="domain" description="Ig-like" evidence="17">
    <location>
        <begin position="25"/>
        <end position="110"/>
    </location>
</feature>
<dbReference type="GO" id="GO:0032695">
    <property type="term" value="P:negative regulation of interleukin-12 production"/>
    <property type="evidence" value="ECO:0007669"/>
    <property type="project" value="Ensembl"/>
</dbReference>
<dbReference type="InterPro" id="IPR036179">
    <property type="entry name" value="Ig-like_dom_sf"/>
</dbReference>
<keyword evidence="7" id="KW-1015">Disulfide bond</keyword>
<keyword evidence="19" id="KW-1185">Reference proteome</keyword>
<dbReference type="GO" id="GO:0042802">
    <property type="term" value="F:identical protein binding"/>
    <property type="evidence" value="ECO:0007669"/>
    <property type="project" value="Ensembl"/>
</dbReference>
<evidence type="ECO:0000313" key="18">
    <source>
        <dbReference type="Ensembl" id="ENSMSIP00000005446.1"/>
    </source>
</evidence>
<dbReference type="GeneTree" id="ENSGT00390000012671"/>
<evidence type="ECO:0000256" key="3">
    <source>
        <dbReference type="ARBA" id="ARBA00022692"/>
    </source>
</evidence>
<evidence type="ECO:0000256" key="12">
    <source>
        <dbReference type="ARBA" id="ARBA00068460"/>
    </source>
</evidence>
<evidence type="ECO:0000256" key="9">
    <source>
        <dbReference type="ARBA" id="ARBA00023319"/>
    </source>
</evidence>
<dbReference type="PANTHER" id="PTHR47734:SF1">
    <property type="entry name" value="T-CELL IMMUNORECEPTOR WITH IG AND ITIM DOMAINS"/>
    <property type="match status" value="1"/>
</dbReference>
<dbReference type="InterPro" id="IPR013783">
    <property type="entry name" value="Ig-like_fold"/>
</dbReference>
<evidence type="ECO:0000256" key="8">
    <source>
        <dbReference type="ARBA" id="ARBA00023180"/>
    </source>
</evidence>
<sequence>MHGWLLLVWVQGLIQAAFLATGATAGTIDTKRNISAEEGGSVILQCHFSSDTAEVTQVDWEQQDQLLAIYSVDLGWHVAPVFSERVVPGPSLGLTFQSLTMNDTGEYFCTYHTYPGGIYKGRIFLKVQESSVAQFQTASLGGTMAAVLGLICLMVTGVTVLARKKSIRMHSIESGLGRTEAEPQEWSLRSLSSPGGPVQTQTAPAGPCGEQAEDDYADPQDYFNVLSYRSLESFIAVSKTG</sequence>
<dbReference type="GO" id="GO:0045953">
    <property type="term" value="P:negative regulation of natural killer cell mediated cytotoxicity"/>
    <property type="evidence" value="ECO:0007669"/>
    <property type="project" value="Ensembl"/>
</dbReference>
<name>A0A8C6MQK9_MUSSI</name>
<evidence type="ECO:0000256" key="1">
    <source>
        <dbReference type="ARBA" id="ARBA00004251"/>
    </source>
</evidence>
<dbReference type="PROSITE" id="PS50835">
    <property type="entry name" value="IG_LIKE"/>
    <property type="match status" value="1"/>
</dbReference>
<dbReference type="Proteomes" id="UP000694415">
    <property type="component" value="Unplaced"/>
</dbReference>
<keyword evidence="5 15" id="KW-1133">Transmembrane helix</keyword>
<comment type="function">
    <text evidence="10">Inhibitory receptor that plays a role in the modulation of immune responses. Suppresses T-cell activation by promoting the generation of mature immunoregulatory dendritic cells. Upon binding to its ligands PVR/CD155 or NECTIN2/CD112, which are expressed on antigen-presenting cells, sends inhibitory signals to the T-cell or NK cell. Mechanistically, interaction with ligand leads to phosphorylation of the cytoplasmic tail by Src family tyrosine kinases such as FYN or LCK, allowing subsequent binding to adapter GRB2 and SHIP1/INPP5D. In turn, inhibits PI3K and MAPK signaling cascades. In addition, associates with beta-arrestin-2/ARRB2 to recruit SHIP1/INPP5D that suppresses autoubiquitination of TRAF6 and subsequently inhibits NF-kappa-B signaling pathway. Also acts as a receptor for NECTIN4 to inhibit NK cell cytotoxicity.</text>
</comment>
<feature type="transmembrane region" description="Helical" evidence="15">
    <location>
        <begin position="140"/>
        <end position="162"/>
    </location>
</feature>
<dbReference type="GO" id="GO:0038023">
    <property type="term" value="F:signaling receptor activity"/>
    <property type="evidence" value="ECO:0007669"/>
    <property type="project" value="Ensembl"/>
</dbReference>
<dbReference type="GO" id="GO:0005886">
    <property type="term" value="C:plasma membrane"/>
    <property type="evidence" value="ECO:0007669"/>
    <property type="project" value="UniProtKB-SubCell"/>
</dbReference>
<dbReference type="GO" id="GO:0050868">
    <property type="term" value="P:negative regulation of T cell activation"/>
    <property type="evidence" value="ECO:0007669"/>
    <property type="project" value="Ensembl"/>
</dbReference>
<reference evidence="18" key="2">
    <citation type="submission" date="2025-09" db="UniProtKB">
        <authorList>
            <consortium name="Ensembl"/>
        </authorList>
    </citation>
    <scope>IDENTIFICATION</scope>
</reference>
<reference evidence="18" key="1">
    <citation type="submission" date="2025-08" db="UniProtKB">
        <authorList>
            <consortium name="Ensembl"/>
        </authorList>
    </citation>
    <scope>IDENTIFICATION</scope>
</reference>
<evidence type="ECO:0000256" key="13">
    <source>
        <dbReference type="ARBA" id="ARBA00079912"/>
    </source>
</evidence>
<dbReference type="FunFam" id="2.60.40.10:FF:001182">
    <property type="entry name" value="T-cell immunoreceptor with Ig and ITIM domains"/>
    <property type="match status" value="1"/>
</dbReference>